<gene>
    <name evidence="1" type="ORF">P8A28_06685</name>
</gene>
<protein>
    <submittedName>
        <fullName evidence="1">Uncharacterized protein</fullName>
    </submittedName>
</protein>
<reference evidence="1" key="1">
    <citation type="journal article" date="2023" name="Front. Microbiol.">
        <title>Isolation of Brucella inopinata from a White's tree frog (Litoria caerulea): pose exotic frogs a potential risk to human health?</title>
        <authorList>
            <person name="Scholz H.C."/>
            <person name="Heckers K.O."/>
            <person name="Appelt S."/>
            <person name="Geier-Doemling D."/>
            <person name="Schlegel P."/>
            <person name="Wattam A.R."/>
        </authorList>
    </citation>
    <scope>NUCLEOTIDE SEQUENCE</scope>
    <source>
        <strain evidence="1">FO700662</strain>
    </source>
</reference>
<evidence type="ECO:0000313" key="2">
    <source>
        <dbReference type="Proteomes" id="UP001171122"/>
    </source>
</evidence>
<name>A0AAW7B6W8_9HYPH</name>
<organism evidence="1 2">
    <name type="scientific">Brucella inopinata</name>
    <dbReference type="NCBI Taxonomy" id="1218315"/>
    <lineage>
        <taxon>Bacteria</taxon>
        <taxon>Pseudomonadati</taxon>
        <taxon>Pseudomonadota</taxon>
        <taxon>Alphaproteobacteria</taxon>
        <taxon>Hyphomicrobiales</taxon>
        <taxon>Brucellaceae</taxon>
        <taxon>Brucella/Ochrobactrum group</taxon>
        <taxon>Brucella</taxon>
    </lineage>
</organism>
<sequence length="138" mass="15591">MARDANQPRPDLLRKYATASQECENLIAIAKKHAAGSYDDLSAETIAHIIATARSHALHEDEEDRFDEEAYNVFESVKRQLEGVPGTVINTDTDRRWNKRQESLECQSAFKRDPLSASKKYPSFRLQRLACAGPELSI</sequence>
<proteinExistence type="predicted"/>
<dbReference type="RefSeq" id="WP_025200403.1">
    <property type="nucleotide sequence ID" value="NZ_JARQXC010000009.1"/>
</dbReference>
<accession>A0AAW7B6W8</accession>
<dbReference type="Proteomes" id="UP001171122">
    <property type="component" value="Unassembled WGS sequence"/>
</dbReference>
<dbReference type="AlphaFoldDB" id="A0AAW7B6W8"/>
<dbReference type="EMBL" id="JARQXC010000009">
    <property type="protein sequence ID" value="MDL2332632.1"/>
    <property type="molecule type" value="Genomic_DNA"/>
</dbReference>
<keyword evidence="2" id="KW-1185">Reference proteome</keyword>
<comment type="caution">
    <text evidence="1">The sequence shown here is derived from an EMBL/GenBank/DDBJ whole genome shotgun (WGS) entry which is preliminary data.</text>
</comment>
<evidence type="ECO:0000313" key="1">
    <source>
        <dbReference type="EMBL" id="MDL2332632.1"/>
    </source>
</evidence>